<reference evidence="3" key="1">
    <citation type="submission" date="2011-04" db="EMBL/GenBank/DDBJ databases">
        <title>Evolution of plant cell wall degrading machinery underlies the functional diversity of forest fungi.</title>
        <authorList>
            <consortium name="US DOE Joint Genome Institute (JGI-PGF)"/>
            <person name="Eastwood D.C."/>
            <person name="Floudas D."/>
            <person name="Binder M."/>
            <person name="Majcherczyk A."/>
            <person name="Schneider P."/>
            <person name="Aerts A."/>
            <person name="Asiegbu F.O."/>
            <person name="Baker S.E."/>
            <person name="Barry K."/>
            <person name="Bendiksby M."/>
            <person name="Blumentritt M."/>
            <person name="Coutinho P.M."/>
            <person name="Cullen D."/>
            <person name="Cullen D."/>
            <person name="Gathman A."/>
            <person name="Goodell B."/>
            <person name="Henrissat B."/>
            <person name="Ihrmark K."/>
            <person name="Kauserud H."/>
            <person name="Kohler A."/>
            <person name="LaButti K."/>
            <person name="Lapidus A."/>
            <person name="Lavin J.L."/>
            <person name="Lee Y.-H."/>
            <person name="Lindquist E."/>
            <person name="Lilly W."/>
            <person name="Lucas S."/>
            <person name="Morin E."/>
            <person name="Murat C."/>
            <person name="Oguiza J.A."/>
            <person name="Park J."/>
            <person name="Pisabarro A.G."/>
            <person name="Riley R."/>
            <person name="Rosling A."/>
            <person name="Salamov A."/>
            <person name="Schmidt O."/>
            <person name="Schmutz J."/>
            <person name="Skrede I."/>
            <person name="Stenlid J."/>
            <person name="Wiebenga A."/>
            <person name="Xie X."/>
            <person name="Kues U."/>
            <person name="Hibbett D.S."/>
            <person name="Hoffmeister D."/>
            <person name="Hogberg N."/>
            <person name="Martin F."/>
            <person name="Grigoriev I.V."/>
            <person name="Watkinson S.C."/>
        </authorList>
    </citation>
    <scope>NUCLEOTIDE SEQUENCE</scope>
    <source>
        <strain evidence="3">S7.9</strain>
    </source>
</reference>
<sequence length="316" mass="35487">MLHYKTFEACVAVDDIQLEEYGVEVFEEENKVTCWIASEAGKQFAVKWQATVGDNSKHIQGKGVAGLVMLDGVKCGGRLIPSVHGQRRVETITADSVAISRTSVRSFLFSHLSLTGMFHVLLVYLLTTKYADDEEYLHSAPKGLGEIQLDFWDVLGSGECPMPDRDVRTGEEKIHERSKKAMTHCVKFGEARPSASQNVAMVKYLNPKPFATFVFKYRASGMLRANGIIPTRAGEKRPADEEPAVEIIDEVIHDIKNEQDGDLVYDEYSRQIQAMKDKVKELEEKRSKTKSRPTKKVKTESRPSKVFQSGEIIDLT</sequence>
<evidence type="ECO:0000256" key="1">
    <source>
        <dbReference type="SAM" id="MobiDB-lite"/>
    </source>
</evidence>
<accession>F8NWD6</accession>
<proteinExistence type="predicted"/>
<dbReference type="PANTHER" id="PTHR36223:SF1">
    <property type="entry name" value="TRANSCRIPTION ELONGATION FACTOR EAF N-TERMINAL DOMAIN-CONTAINING PROTEIN"/>
    <property type="match status" value="1"/>
</dbReference>
<dbReference type="InterPro" id="IPR057678">
    <property type="entry name" value="DUF7918"/>
</dbReference>
<dbReference type="RefSeq" id="XP_007318359.1">
    <property type="nucleotide sequence ID" value="XM_007318297.1"/>
</dbReference>
<evidence type="ECO:0000259" key="2">
    <source>
        <dbReference type="Pfam" id="PF25534"/>
    </source>
</evidence>
<dbReference type="EMBL" id="GL945434">
    <property type="protein sequence ID" value="EGO24340.1"/>
    <property type="molecule type" value="Genomic_DNA"/>
</dbReference>
<dbReference type="OrthoDB" id="3364132at2759"/>
<feature type="domain" description="DUF7918" evidence="2">
    <location>
        <begin position="7"/>
        <end position="231"/>
    </location>
</feature>
<dbReference type="AlphaFoldDB" id="F8NWD6"/>
<dbReference type="HOGENOM" id="CLU_060356_0_1_1"/>
<organism>
    <name type="scientific">Serpula lacrymans var. lacrymans (strain S7.9)</name>
    <name type="common">Dry rot fungus</name>
    <dbReference type="NCBI Taxonomy" id="578457"/>
    <lineage>
        <taxon>Eukaryota</taxon>
        <taxon>Fungi</taxon>
        <taxon>Dikarya</taxon>
        <taxon>Basidiomycota</taxon>
        <taxon>Agaricomycotina</taxon>
        <taxon>Agaricomycetes</taxon>
        <taxon>Agaricomycetidae</taxon>
        <taxon>Boletales</taxon>
        <taxon>Coniophorineae</taxon>
        <taxon>Serpulaceae</taxon>
        <taxon>Serpula</taxon>
    </lineage>
</organism>
<protein>
    <recommendedName>
        <fullName evidence="2">DUF7918 domain-containing protein</fullName>
    </recommendedName>
</protein>
<feature type="region of interest" description="Disordered" evidence="1">
    <location>
        <begin position="279"/>
        <end position="316"/>
    </location>
</feature>
<dbReference type="KEGG" id="sla:SERLADRAFT_467473"/>
<name>F8NWD6_SERL9</name>
<dbReference type="PANTHER" id="PTHR36223">
    <property type="entry name" value="BETA-LACTAMASE-TYPE TRANSPEPTIDASE FOLD DOMAIN CONTAINING PROTEIN"/>
    <property type="match status" value="1"/>
</dbReference>
<feature type="compositionally biased region" description="Basic residues" evidence="1">
    <location>
        <begin position="287"/>
        <end position="296"/>
    </location>
</feature>
<dbReference type="GeneID" id="18819236"/>
<evidence type="ECO:0000313" key="3">
    <source>
        <dbReference type="EMBL" id="EGO24340.1"/>
    </source>
</evidence>
<gene>
    <name evidence="3" type="ORF">SERLADRAFT_467473</name>
</gene>
<dbReference type="Pfam" id="PF25534">
    <property type="entry name" value="DUF7918"/>
    <property type="match status" value="1"/>
</dbReference>
<dbReference type="Proteomes" id="UP000008064">
    <property type="component" value="Unassembled WGS sequence"/>
</dbReference>